<keyword evidence="1" id="KW-0812">Transmembrane</keyword>
<feature type="transmembrane region" description="Helical" evidence="1">
    <location>
        <begin position="6"/>
        <end position="30"/>
    </location>
</feature>
<dbReference type="RefSeq" id="XP_044555334.1">
    <property type="nucleotide sequence ID" value="XM_044696890.1"/>
</dbReference>
<keyword evidence="1" id="KW-0472">Membrane</keyword>
<keyword evidence="1" id="KW-1133">Transmembrane helix</keyword>
<dbReference type="EMBL" id="PYSW02000002">
    <property type="protein sequence ID" value="KAG2393440.1"/>
    <property type="molecule type" value="Genomic_DNA"/>
</dbReference>
<dbReference type="AlphaFoldDB" id="A0AA88GYR9"/>
<evidence type="ECO:0000256" key="1">
    <source>
        <dbReference type="SAM" id="Phobius"/>
    </source>
</evidence>
<feature type="transmembrane region" description="Helical" evidence="1">
    <location>
        <begin position="42"/>
        <end position="59"/>
    </location>
</feature>
<evidence type="ECO:0000313" key="3">
    <source>
        <dbReference type="Proteomes" id="UP000816034"/>
    </source>
</evidence>
<comment type="caution">
    <text evidence="2">The sequence shown here is derived from an EMBL/GenBank/DDBJ whole genome shotgun (WGS) entry which is preliminary data.</text>
</comment>
<proteinExistence type="predicted"/>
<feature type="transmembrane region" description="Helical" evidence="1">
    <location>
        <begin position="106"/>
        <end position="131"/>
    </location>
</feature>
<keyword evidence="3" id="KW-1185">Reference proteome</keyword>
<dbReference type="Proteomes" id="UP000816034">
    <property type="component" value="Unassembled WGS sequence"/>
</dbReference>
<evidence type="ECO:0000313" key="2">
    <source>
        <dbReference type="EMBL" id="KAG2393440.1"/>
    </source>
</evidence>
<gene>
    <name evidence="2" type="ORF">C9374_006971</name>
</gene>
<name>A0AA88GYR9_NAELO</name>
<protein>
    <submittedName>
        <fullName evidence="2">Uncharacterized protein</fullName>
    </submittedName>
</protein>
<reference evidence="2 3" key="1">
    <citation type="journal article" date="2018" name="BMC Genomics">
        <title>The genome of Naegleria lovaniensis, the basis for a comparative approach to unravel pathogenicity factors of the human pathogenic amoeba N. fowleri.</title>
        <authorList>
            <person name="Liechti N."/>
            <person name="Schurch N."/>
            <person name="Bruggmann R."/>
            <person name="Wittwer M."/>
        </authorList>
    </citation>
    <scope>NUCLEOTIDE SEQUENCE [LARGE SCALE GENOMIC DNA]</scope>
    <source>
        <strain evidence="2 3">ATCC 30569</strain>
    </source>
</reference>
<feature type="transmembrane region" description="Helical" evidence="1">
    <location>
        <begin position="65"/>
        <end position="85"/>
    </location>
</feature>
<sequence length="140" mass="16716">MDVTSLIPRLLFLSEIYLLVSHAFVFTRLYKPKEQALKNMGMWFFYDGVSGLSILFVLSEQTLNSIYFYFVMFHFIAHMFYVLTWHNGYYSIRIRKWSSAEYSREAPYVTVDFFLTLYDMSIHAINAFLLYQSGKFSHFI</sequence>
<accession>A0AA88GYR9</accession>
<organism evidence="2 3">
    <name type="scientific">Naegleria lovaniensis</name>
    <name type="common">Amoeba</name>
    <dbReference type="NCBI Taxonomy" id="51637"/>
    <lineage>
        <taxon>Eukaryota</taxon>
        <taxon>Discoba</taxon>
        <taxon>Heterolobosea</taxon>
        <taxon>Tetramitia</taxon>
        <taxon>Eutetramitia</taxon>
        <taxon>Vahlkampfiidae</taxon>
        <taxon>Naegleria</taxon>
    </lineage>
</organism>
<dbReference type="GeneID" id="68099425"/>